<gene>
    <name evidence="1" type="ORF">S01H1_24887</name>
</gene>
<dbReference type="AlphaFoldDB" id="X0TYI5"/>
<feature type="non-terminal residue" evidence="1">
    <location>
        <position position="54"/>
    </location>
</feature>
<reference evidence="1" key="1">
    <citation type="journal article" date="2014" name="Front. Microbiol.">
        <title>High frequency of phylogenetically diverse reductive dehalogenase-homologous genes in deep subseafloor sedimentary metagenomes.</title>
        <authorList>
            <person name="Kawai M."/>
            <person name="Futagami T."/>
            <person name="Toyoda A."/>
            <person name="Takaki Y."/>
            <person name="Nishi S."/>
            <person name="Hori S."/>
            <person name="Arai W."/>
            <person name="Tsubouchi T."/>
            <person name="Morono Y."/>
            <person name="Uchiyama I."/>
            <person name="Ito T."/>
            <person name="Fujiyama A."/>
            <person name="Inagaki F."/>
            <person name="Takami H."/>
        </authorList>
    </citation>
    <scope>NUCLEOTIDE SEQUENCE</scope>
    <source>
        <strain evidence="1">Expedition CK06-06</strain>
    </source>
</reference>
<dbReference type="EMBL" id="BARS01014989">
    <property type="protein sequence ID" value="GAF98633.1"/>
    <property type="molecule type" value="Genomic_DNA"/>
</dbReference>
<sequence>MAEEEKICFVIGPIGEEGSEIRERSDTFFHEIIAPAAVECGYTPRRADHPSLPG</sequence>
<name>X0TYI5_9ZZZZ</name>
<proteinExistence type="predicted"/>
<accession>X0TYI5</accession>
<organism evidence="1">
    <name type="scientific">marine sediment metagenome</name>
    <dbReference type="NCBI Taxonomy" id="412755"/>
    <lineage>
        <taxon>unclassified sequences</taxon>
        <taxon>metagenomes</taxon>
        <taxon>ecological metagenomes</taxon>
    </lineage>
</organism>
<evidence type="ECO:0000313" key="1">
    <source>
        <dbReference type="EMBL" id="GAF98633.1"/>
    </source>
</evidence>
<protein>
    <submittedName>
        <fullName evidence="1">Uncharacterized protein</fullName>
    </submittedName>
</protein>
<comment type="caution">
    <text evidence="1">The sequence shown here is derived from an EMBL/GenBank/DDBJ whole genome shotgun (WGS) entry which is preliminary data.</text>
</comment>